<dbReference type="AlphaFoldDB" id="A0A9W4P9Y2"/>
<dbReference type="EMBL" id="CAJVRC010000902">
    <property type="protein sequence ID" value="CAG8909513.1"/>
    <property type="molecule type" value="Genomic_DNA"/>
</dbReference>
<gene>
    <name evidence="1" type="ORF">PEGY_LOCUS10307</name>
</gene>
<sequence length="275" mass="31658">MAGDILREEGLPTTTPRYQYQGIKQCLRCFELELERYNRDGQPADYSYIIFDHVDERSFQECFEDESGESLLTHSFVTYNFISLTIVMKLPTPTHETAHRSFSEIFATWSRGQESRLVPIGRVTIEGSTRRKCPDSSWKSSIQAPGRDLKWPTILVEVGWSESRAKLREDVLFWLRESTQQVKVALTIEVTRTGNITVEQWELDQNTGGTSVQPIQTMKISRKRLTGPNQYHITGSMDIQFDDCFLRAKRGSETDFHLSNDDMKEIAEAVRSSRS</sequence>
<proteinExistence type="predicted"/>
<keyword evidence="2" id="KW-1185">Reference proteome</keyword>
<comment type="caution">
    <text evidence="1">The sequence shown here is derived from an EMBL/GenBank/DDBJ whole genome shotgun (WGS) entry which is preliminary data.</text>
</comment>
<evidence type="ECO:0000313" key="1">
    <source>
        <dbReference type="EMBL" id="CAG8909513.1"/>
    </source>
</evidence>
<evidence type="ECO:0000313" key="2">
    <source>
        <dbReference type="Proteomes" id="UP001154252"/>
    </source>
</evidence>
<dbReference type="Proteomes" id="UP001154252">
    <property type="component" value="Unassembled WGS sequence"/>
</dbReference>
<accession>A0A9W4P9Y2</accession>
<dbReference type="OrthoDB" id="76567at2759"/>
<name>A0A9W4P9Y2_9EURO</name>
<organism evidence="1 2">
    <name type="scientific">Penicillium egyptiacum</name>
    <dbReference type="NCBI Taxonomy" id="1303716"/>
    <lineage>
        <taxon>Eukaryota</taxon>
        <taxon>Fungi</taxon>
        <taxon>Dikarya</taxon>
        <taxon>Ascomycota</taxon>
        <taxon>Pezizomycotina</taxon>
        <taxon>Eurotiomycetes</taxon>
        <taxon>Eurotiomycetidae</taxon>
        <taxon>Eurotiales</taxon>
        <taxon>Aspergillaceae</taxon>
        <taxon>Penicillium</taxon>
    </lineage>
</organism>
<reference evidence="1" key="1">
    <citation type="submission" date="2021-07" db="EMBL/GenBank/DDBJ databases">
        <authorList>
            <person name="Branca A.L. A."/>
        </authorList>
    </citation>
    <scope>NUCLEOTIDE SEQUENCE</scope>
</reference>
<protein>
    <submittedName>
        <fullName evidence="1">Uncharacterized protein</fullName>
    </submittedName>
</protein>